<evidence type="ECO:0000313" key="2">
    <source>
        <dbReference type="Proteomes" id="UP000664417"/>
    </source>
</evidence>
<organism evidence="1 2">
    <name type="scientific">Acanthopleuribacter pedis</name>
    <dbReference type="NCBI Taxonomy" id="442870"/>
    <lineage>
        <taxon>Bacteria</taxon>
        <taxon>Pseudomonadati</taxon>
        <taxon>Acidobacteriota</taxon>
        <taxon>Holophagae</taxon>
        <taxon>Acanthopleuribacterales</taxon>
        <taxon>Acanthopleuribacteraceae</taxon>
        <taxon>Acanthopleuribacter</taxon>
    </lineage>
</organism>
<dbReference type="Gene3D" id="3.90.550.10">
    <property type="entry name" value="Spore Coat Polysaccharide Biosynthesis Protein SpsA, Chain A"/>
    <property type="match status" value="1"/>
</dbReference>
<dbReference type="EMBL" id="JAFREP010000030">
    <property type="protein sequence ID" value="MBO1322003.1"/>
    <property type="molecule type" value="Genomic_DNA"/>
</dbReference>
<dbReference type="Pfam" id="PF09837">
    <property type="entry name" value="DUF2064"/>
    <property type="match status" value="1"/>
</dbReference>
<dbReference type="InterPro" id="IPR029044">
    <property type="entry name" value="Nucleotide-diphossugar_trans"/>
</dbReference>
<dbReference type="PANTHER" id="PTHR36529:SF1">
    <property type="entry name" value="GLYCOSYLTRANSFERASE"/>
    <property type="match status" value="1"/>
</dbReference>
<comment type="caution">
    <text evidence="1">The sequence shown here is derived from an EMBL/GenBank/DDBJ whole genome shotgun (WGS) entry which is preliminary data.</text>
</comment>
<name>A0A8J7U711_9BACT</name>
<protein>
    <submittedName>
        <fullName evidence="1">TIGR04282 family arsenosugar biosynthesis glycosyltransferase</fullName>
    </submittedName>
</protein>
<evidence type="ECO:0000313" key="1">
    <source>
        <dbReference type="EMBL" id="MBO1322003.1"/>
    </source>
</evidence>
<dbReference type="NCBIfam" id="TIGR04282">
    <property type="entry name" value="glyco_like_cofC"/>
    <property type="match status" value="1"/>
</dbReference>
<reference evidence="1" key="1">
    <citation type="submission" date="2021-03" db="EMBL/GenBank/DDBJ databases">
        <authorList>
            <person name="Wang G."/>
        </authorList>
    </citation>
    <scope>NUCLEOTIDE SEQUENCE</scope>
    <source>
        <strain evidence="1">KCTC 12899</strain>
    </source>
</reference>
<dbReference type="Proteomes" id="UP000664417">
    <property type="component" value="Unassembled WGS sequence"/>
</dbReference>
<keyword evidence="2" id="KW-1185">Reference proteome</keyword>
<dbReference type="SUPFAM" id="SSF53448">
    <property type="entry name" value="Nucleotide-diphospho-sugar transferases"/>
    <property type="match status" value="1"/>
</dbReference>
<accession>A0A8J7U711</accession>
<dbReference type="RefSeq" id="WP_207861976.1">
    <property type="nucleotide sequence ID" value="NZ_JAFREP010000030.1"/>
</dbReference>
<dbReference type="AlphaFoldDB" id="A0A8J7U711"/>
<sequence length="265" mass="30292">MTSSALICFLKFPAPGHVKTRLAAEIGDEHAVDLYASLAERLITEVYPMEGGYDLVLCYDPQHDQEQFETWLGSNWTFWEQERGDLGTRLSCAVDRALDEGYQKIALIGSDCIGFSEESIDAMFGELDHHDFVVGPASDGGYYLIALKEYNPWLFEDIHWSTETVLETTLDKIEVREKTVHQLEEKQDIDTIDDLSAFRRKLPEEHFLAKKIDLIALRTTDSTEMTEQQRQAIQSMEQSLNDGLYNSLPIDELIVKDKEIDSELF</sequence>
<dbReference type="PANTHER" id="PTHR36529">
    <property type="entry name" value="SLL1095 PROTEIN"/>
    <property type="match status" value="1"/>
</dbReference>
<dbReference type="InterPro" id="IPR018641">
    <property type="entry name" value="Trfase_1_rSAM/seldom-assoc"/>
</dbReference>
<proteinExistence type="predicted"/>
<gene>
    <name evidence="1" type="ORF">J3U88_26215</name>
</gene>